<dbReference type="PROSITE" id="PS50110">
    <property type="entry name" value="RESPONSE_REGULATORY"/>
    <property type="match status" value="1"/>
</dbReference>
<evidence type="ECO:0000256" key="1">
    <source>
        <dbReference type="PROSITE-ProRule" id="PRU00169"/>
    </source>
</evidence>
<gene>
    <name evidence="4" type="ORF">U1T56_22715</name>
</gene>
<dbReference type="EMBL" id="JBBLZC010000039">
    <property type="protein sequence ID" value="MEK0085978.1"/>
    <property type="molecule type" value="Genomic_DNA"/>
</dbReference>
<name>A0ABU8XXN4_9PROT</name>
<dbReference type="InterPro" id="IPR001789">
    <property type="entry name" value="Sig_transdc_resp-reg_receiver"/>
</dbReference>
<keyword evidence="2" id="KW-1133">Transmembrane helix</keyword>
<dbReference type="InterPro" id="IPR011006">
    <property type="entry name" value="CheY-like_superfamily"/>
</dbReference>
<comment type="caution">
    <text evidence="4">The sequence shown here is derived from an EMBL/GenBank/DDBJ whole genome shotgun (WGS) entry which is preliminary data.</text>
</comment>
<dbReference type="Gene3D" id="3.40.50.2300">
    <property type="match status" value="1"/>
</dbReference>
<proteinExistence type="predicted"/>
<evidence type="ECO:0000256" key="2">
    <source>
        <dbReference type="SAM" id="Phobius"/>
    </source>
</evidence>
<dbReference type="SUPFAM" id="SSF52172">
    <property type="entry name" value="CheY-like"/>
    <property type="match status" value="1"/>
</dbReference>
<feature type="transmembrane region" description="Helical" evidence="2">
    <location>
        <begin position="177"/>
        <end position="203"/>
    </location>
</feature>
<evidence type="ECO:0000313" key="5">
    <source>
        <dbReference type="Proteomes" id="UP001375743"/>
    </source>
</evidence>
<feature type="domain" description="Response regulatory" evidence="3">
    <location>
        <begin position="2"/>
        <end position="121"/>
    </location>
</feature>
<evidence type="ECO:0000313" key="4">
    <source>
        <dbReference type="EMBL" id="MEK0085978.1"/>
    </source>
</evidence>
<comment type="caution">
    <text evidence="1">Lacks conserved residue(s) required for the propagation of feature annotation.</text>
</comment>
<dbReference type="Pfam" id="PF00072">
    <property type="entry name" value="Response_reg"/>
    <property type="match status" value="1"/>
</dbReference>
<evidence type="ECO:0000259" key="3">
    <source>
        <dbReference type="PROSITE" id="PS50110"/>
    </source>
</evidence>
<reference evidence="4 5" key="1">
    <citation type="submission" date="2024-01" db="EMBL/GenBank/DDBJ databases">
        <title>Multi-omics insights into the function and evolution of sodium benzoate biodegradation pathways in Benzoatithermus flavus gen. nov., sp. nov. from hot spring.</title>
        <authorList>
            <person name="Hu C.-J."/>
            <person name="Li W.-J."/>
        </authorList>
    </citation>
    <scope>NUCLEOTIDE SEQUENCE [LARGE SCALE GENOMIC DNA]</scope>
    <source>
        <strain evidence="4 5">SYSU G07066</strain>
    </source>
</reference>
<protein>
    <submittedName>
        <fullName evidence="4">Response regulator</fullName>
    </submittedName>
</protein>
<dbReference type="RefSeq" id="WP_418161825.1">
    <property type="nucleotide sequence ID" value="NZ_JBBLZC010000039.1"/>
</dbReference>
<keyword evidence="2" id="KW-0812">Transmembrane</keyword>
<keyword evidence="5" id="KW-1185">Reference proteome</keyword>
<dbReference type="Proteomes" id="UP001375743">
    <property type="component" value="Unassembled WGS sequence"/>
</dbReference>
<keyword evidence="2" id="KW-0472">Membrane</keyword>
<accession>A0ABU8XXN4</accession>
<organism evidence="4 5">
    <name type="scientific">Benzoatithermus flavus</name>
    <dbReference type="NCBI Taxonomy" id="3108223"/>
    <lineage>
        <taxon>Bacteria</taxon>
        <taxon>Pseudomonadati</taxon>
        <taxon>Pseudomonadota</taxon>
        <taxon>Alphaproteobacteria</taxon>
        <taxon>Geminicoccales</taxon>
        <taxon>Geminicoccaceae</taxon>
        <taxon>Benzoatithermus</taxon>
    </lineage>
</organism>
<sequence>MRVLLVEDKAVEALALQRELAGRCELRVVGRLADALTTLGQASWRPDVILTGLDLPDSEGLATLHALQEAAPGLPVLVSTGLAAEALRQQLEALGTPARSGGLGTLPHTPFHHHAAGSSLLAYRIEAIAEIDRVTRRAADAAVAQAIDQLLDRLGLEDEEGLRMAIRLARGWEAAKLRFVSAVTTGLATALLLSIGAGVMAMLKSGSK</sequence>